<sequence length="150" mass="16542">MPIPEPVRLRSDGVGPYVIVVPHAPITDGRLSATDLGVYLRCRWLLDVCAPYGDLDWLISELGMPEDETRDSVRRLVELGYVETVGAVEVEFRSAHEMGDGVRAAIEATVDDLTPTERATVARFADLVDQRQAQADEAFTAEQRRDLSGS</sequence>
<dbReference type="EMBL" id="CP108222">
    <property type="protein sequence ID" value="WTT20463.1"/>
    <property type="molecule type" value="Genomic_DNA"/>
</dbReference>
<reference evidence="1" key="1">
    <citation type="submission" date="2022-10" db="EMBL/GenBank/DDBJ databases">
        <title>The complete genomes of actinobacterial strains from the NBC collection.</title>
        <authorList>
            <person name="Joergensen T.S."/>
            <person name="Alvarez Arevalo M."/>
            <person name="Sterndorff E.B."/>
            <person name="Faurdal D."/>
            <person name="Vuksanovic O."/>
            <person name="Mourched A.-S."/>
            <person name="Charusanti P."/>
            <person name="Shaw S."/>
            <person name="Blin K."/>
            <person name="Weber T."/>
        </authorList>
    </citation>
    <scope>NUCLEOTIDE SEQUENCE</scope>
    <source>
        <strain evidence="1">NBC_00093</strain>
    </source>
</reference>
<evidence type="ECO:0008006" key="2">
    <source>
        <dbReference type="Google" id="ProtNLM"/>
    </source>
</evidence>
<gene>
    <name evidence="1" type="ORF">OHA22_35510</name>
</gene>
<protein>
    <recommendedName>
        <fullName evidence="2">MarR family transcriptional regulator</fullName>
    </recommendedName>
</protein>
<evidence type="ECO:0000313" key="1">
    <source>
        <dbReference type="EMBL" id="WTT20463.1"/>
    </source>
</evidence>
<dbReference type="AlphaFoldDB" id="A0AAU2A7B1"/>
<organism evidence="1">
    <name type="scientific">Streptomyces sp. NBC_00093</name>
    <dbReference type="NCBI Taxonomy" id="2975649"/>
    <lineage>
        <taxon>Bacteria</taxon>
        <taxon>Bacillati</taxon>
        <taxon>Actinomycetota</taxon>
        <taxon>Actinomycetes</taxon>
        <taxon>Kitasatosporales</taxon>
        <taxon>Streptomycetaceae</taxon>
        <taxon>Streptomyces</taxon>
    </lineage>
</organism>
<name>A0AAU2A7B1_9ACTN</name>
<proteinExistence type="predicted"/>
<accession>A0AAU2A7B1</accession>